<dbReference type="SUPFAM" id="SSF50965">
    <property type="entry name" value="Galactose oxidase, central domain"/>
    <property type="match status" value="1"/>
</dbReference>
<evidence type="ECO:0008006" key="3">
    <source>
        <dbReference type="Google" id="ProtNLM"/>
    </source>
</evidence>
<protein>
    <recommendedName>
        <fullName evidence="3">Kelch-type beta propeller</fullName>
    </recommendedName>
</protein>
<dbReference type="Gene3D" id="2.120.10.80">
    <property type="entry name" value="Kelch-type beta propeller"/>
    <property type="match status" value="1"/>
</dbReference>
<dbReference type="InterPro" id="IPR015915">
    <property type="entry name" value="Kelch-typ_b-propeller"/>
</dbReference>
<evidence type="ECO:0000313" key="1">
    <source>
        <dbReference type="EMBL" id="GCA62568.1"/>
    </source>
</evidence>
<name>A0A391NTI1_9EUKA</name>
<comment type="caution">
    <text evidence="1">The sequence shown here is derived from an EMBL/GenBank/DDBJ whole genome shotgun (WGS) entry which is preliminary data.</text>
</comment>
<gene>
    <name evidence="1" type="ORF">KIPB_004370</name>
</gene>
<sequence>MASCRIVSLCLDTREWIVCRNSTLPCVLEPRCCFVLGNTFYLTGNPPNGDFSNILSYDMTTEEWNIVDTGHMGGPSYIRAVVVEETAYLLAVTTGDTKWLWSFRETGVPVCVDECTPGLYTHDMTAIGHHVILLEEVPSEEGEHGLFIYLFSVVSGVWYCFNTHSEWMGADDPILYLCHSREEEVLLLNTSSDPPSLFTATIPLPGGDDYESAGRWNVLDPDHN</sequence>
<evidence type="ECO:0000313" key="2">
    <source>
        <dbReference type="Proteomes" id="UP000265618"/>
    </source>
</evidence>
<proteinExistence type="predicted"/>
<accession>A0A391NTI1</accession>
<keyword evidence="2" id="KW-1185">Reference proteome</keyword>
<organism evidence="1 2">
    <name type="scientific">Kipferlia bialata</name>
    <dbReference type="NCBI Taxonomy" id="797122"/>
    <lineage>
        <taxon>Eukaryota</taxon>
        <taxon>Metamonada</taxon>
        <taxon>Carpediemonas-like organisms</taxon>
        <taxon>Kipferlia</taxon>
    </lineage>
</organism>
<dbReference type="EMBL" id="BDIP01000928">
    <property type="protein sequence ID" value="GCA62568.1"/>
    <property type="molecule type" value="Genomic_DNA"/>
</dbReference>
<reference evidence="1 2" key="1">
    <citation type="journal article" date="2018" name="PLoS ONE">
        <title>The draft genome of Kipferlia bialata reveals reductive genome evolution in fornicate parasites.</title>
        <authorList>
            <person name="Tanifuji G."/>
            <person name="Takabayashi S."/>
            <person name="Kume K."/>
            <person name="Takagi M."/>
            <person name="Nakayama T."/>
            <person name="Kamikawa R."/>
            <person name="Inagaki Y."/>
            <person name="Hashimoto T."/>
        </authorList>
    </citation>
    <scope>NUCLEOTIDE SEQUENCE [LARGE SCALE GENOMIC DNA]</scope>
    <source>
        <strain evidence="1">NY0173</strain>
    </source>
</reference>
<dbReference type="AlphaFoldDB" id="A0A391NTI1"/>
<dbReference type="Proteomes" id="UP000265618">
    <property type="component" value="Unassembled WGS sequence"/>
</dbReference>
<dbReference type="InterPro" id="IPR011043">
    <property type="entry name" value="Gal_Oxase/kelch_b-propeller"/>
</dbReference>